<dbReference type="InterPro" id="IPR035979">
    <property type="entry name" value="RBD_domain_sf"/>
</dbReference>
<dbReference type="EMBL" id="LK052938">
    <property type="protein sequence ID" value="CDR38194.1"/>
    <property type="molecule type" value="Genomic_DNA"/>
</dbReference>
<dbReference type="SUPFAM" id="SSF54928">
    <property type="entry name" value="RNA-binding domain, RBD"/>
    <property type="match status" value="1"/>
</dbReference>
<organism evidence="2">
    <name type="scientific">Rhodotorula toruloides</name>
    <name type="common">Yeast</name>
    <name type="synonym">Rhodosporidium toruloides</name>
    <dbReference type="NCBI Taxonomy" id="5286"/>
    <lineage>
        <taxon>Eukaryota</taxon>
        <taxon>Fungi</taxon>
        <taxon>Dikarya</taxon>
        <taxon>Basidiomycota</taxon>
        <taxon>Pucciniomycotina</taxon>
        <taxon>Microbotryomycetes</taxon>
        <taxon>Sporidiobolales</taxon>
        <taxon>Sporidiobolaceae</taxon>
        <taxon>Rhodotorula</taxon>
    </lineage>
</organism>
<feature type="compositionally biased region" description="Low complexity" evidence="1">
    <location>
        <begin position="234"/>
        <end position="260"/>
    </location>
</feature>
<dbReference type="GO" id="GO:0003676">
    <property type="term" value="F:nucleic acid binding"/>
    <property type="evidence" value="ECO:0007669"/>
    <property type="project" value="InterPro"/>
</dbReference>
<evidence type="ECO:0000313" key="2">
    <source>
        <dbReference type="EMBL" id="CDR38194.1"/>
    </source>
</evidence>
<protein>
    <submittedName>
        <fullName evidence="2">RHTO0S03e05556g1_1</fullName>
    </submittedName>
</protein>
<dbReference type="CDD" id="cd00590">
    <property type="entry name" value="RRM_SF"/>
    <property type="match status" value="1"/>
</dbReference>
<feature type="region of interest" description="Disordered" evidence="1">
    <location>
        <begin position="188"/>
        <end position="310"/>
    </location>
</feature>
<accession>A0A061AM19</accession>
<evidence type="ECO:0000256" key="1">
    <source>
        <dbReference type="SAM" id="MobiDB-lite"/>
    </source>
</evidence>
<dbReference type="AlphaFoldDB" id="A0A061AM19"/>
<reference evidence="2" key="1">
    <citation type="journal article" date="2014" name="Genome Announc.">
        <title>Draft genome sequence of Rhodosporidium toruloides CECT1137, an oleaginous yeast of biotechnological interest.</title>
        <authorList>
            <person name="Morin N."/>
            <person name="Calcas X."/>
            <person name="Devillers H."/>
            <person name="Durrens P."/>
            <person name="Sherman D.J."/>
            <person name="Nicaud J.-M."/>
            <person name="Neuveglise C."/>
        </authorList>
    </citation>
    <scope>NUCLEOTIDE SEQUENCE</scope>
    <source>
        <strain evidence="2">CECT1137</strain>
    </source>
</reference>
<name>A0A061AM19_RHOTO</name>
<feature type="compositionally biased region" description="Polar residues" evidence="1">
    <location>
        <begin position="280"/>
        <end position="310"/>
    </location>
</feature>
<proteinExistence type="predicted"/>
<sequence length="503" mass="55059">MSTPATLEALRRVRELRVFLNTRPTYNLTGLPPSPTPLATYSGILRQLRSASKIVLVDESVQVAQKIRLVFLNEAEAEKARELCASKTFEHEERRLRLELDPTTKPAGWMSSERLIIDRPNHRVFFERTLDPTSATVDADTFMHDDEQHCELWRSICSVLDAQEAGLFETTDELATLKVAQVADASPVEVAPSEKPHGQPRTPTVAPVLPLNPGGDVSEESDMEIESREPSPLPDLEQQLPQPHTTPVGPSDSSPSSSHNPPAPNNPPPTPYAPLPSPSRSFSGLLPTNSSVVSPSQGNQQHAYSDSPTSHAYALSGIGDGKNVKICGLPTPNSYSQAELRNLCAGVGGLEQFRVNPVSLYGQFWAALRYKTEEAAIAAEKLFNGFIFRGSTLLSRRWAPIATRDASGHSPQLCVLAPASSTFLFGGPQLEELVSFAAIAAEQPIEAADLSPTRNKAFLLFATTAQARKAALYMNTHKDSWGRRLFAFTDDDRSWNFSVFDTY</sequence>
<gene>
    <name evidence="2" type="ORF">RHTO0S_03e05556g</name>
</gene>
<feature type="compositionally biased region" description="Pro residues" evidence="1">
    <location>
        <begin position="261"/>
        <end position="277"/>
    </location>
</feature>